<dbReference type="CDD" id="cd00082">
    <property type="entry name" value="HisKA"/>
    <property type="match status" value="1"/>
</dbReference>
<keyword evidence="4" id="KW-0808">Transferase</keyword>
<dbReference type="SUPFAM" id="SSF47384">
    <property type="entry name" value="Homodimeric domain of signal transducing histidine kinase"/>
    <property type="match status" value="1"/>
</dbReference>
<keyword evidence="3" id="KW-0597">Phosphoprotein</keyword>
<dbReference type="EMBL" id="CP089291">
    <property type="protein sequence ID" value="UOF90374.1"/>
    <property type="molecule type" value="Genomic_DNA"/>
</dbReference>
<dbReference type="InterPro" id="IPR050736">
    <property type="entry name" value="Sensor_HK_Regulatory"/>
</dbReference>
<gene>
    <name evidence="10" type="ORF">LSG31_21360</name>
</gene>
<dbReference type="RefSeq" id="WP_347437068.1">
    <property type="nucleotide sequence ID" value="NZ_CP089291.1"/>
</dbReference>
<evidence type="ECO:0000313" key="10">
    <source>
        <dbReference type="EMBL" id="UOF90374.1"/>
    </source>
</evidence>
<evidence type="ECO:0000256" key="2">
    <source>
        <dbReference type="ARBA" id="ARBA00012438"/>
    </source>
</evidence>
<dbReference type="PROSITE" id="PS50109">
    <property type="entry name" value="HIS_KIN"/>
    <property type="match status" value="1"/>
</dbReference>
<dbReference type="InterPro" id="IPR003661">
    <property type="entry name" value="HisK_dim/P_dom"/>
</dbReference>
<evidence type="ECO:0000256" key="6">
    <source>
        <dbReference type="ARBA" id="ARBA00022777"/>
    </source>
</evidence>
<dbReference type="InterPro" id="IPR036890">
    <property type="entry name" value="HATPase_C_sf"/>
</dbReference>
<dbReference type="PANTHER" id="PTHR43711">
    <property type="entry name" value="TWO-COMPONENT HISTIDINE KINASE"/>
    <property type="match status" value="1"/>
</dbReference>
<dbReference type="InterPro" id="IPR005467">
    <property type="entry name" value="His_kinase_dom"/>
</dbReference>
<evidence type="ECO:0000256" key="7">
    <source>
        <dbReference type="ARBA" id="ARBA00022840"/>
    </source>
</evidence>
<name>A0ABY4CJB1_9BACL</name>
<dbReference type="Proteomes" id="UP000830167">
    <property type="component" value="Chromosome"/>
</dbReference>
<dbReference type="PRINTS" id="PR00344">
    <property type="entry name" value="BCTRLSENSOR"/>
</dbReference>
<sequence>MKRKKFQLTENIQLLSSGHILYVYEDLDAYVDNAVAYIVAGVEQNNMILLIETEEIRRRIYGKIGSILPSDKLEWVHYVDNDEFYGTYGNFYCDKIVDYFGQLLEPLLRQTKAIRSWAGVKWTEQDDIVNMLETFECRANAAVLDIGVMAVCAYNGNTVPAILQNKLMRHHEYFMTDEEFARSPLYSNEEDVIFPSLSTHMKIKSEIDLYKQKLDFAHVVSHEVRNPLTVIKGYVFMLLEQGTISRAEDRKRLREIADYVDAIDQEMQHIIHTEQMLSNKELWQIESLHPSSVIREILDIMSVKSRIQGVQLIYTLCLHGSEMMSSNRIGLRLIVSNIVGNAIKYSEEGSAVKVNVELDGDFIRLSVKDQGSGMSSHQIKRLFRKYGKLNNQKEGQGIGLYMVKQLVEYFKGTIEVESKVGRGTEVIIRLPMYAADPLPPEETGPNSIHTAAHIN</sequence>
<evidence type="ECO:0000256" key="1">
    <source>
        <dbReference type="ARBA" id="ARBA00000085"/>
    </source>
</evidence>
<evidence type="ECO:0000256" key="8">
    <source>
        <dbReference type="ARBA" id="ARBA00023012"/>
    </source>
</evidence>
<evidence type="ECO:0000256" key="4">
    <source>
        <dbReference type="ARBA" id="ARBA00022679"/>
    </source>
</evidence>
<dbReference type="PANTHER" id="PTHR43711:SF1">
    <property type="entry name" value="HISTIDINE KINASE 1"/>
    <property type="match status" value="1"/>
</dbReference>
<keyword evidence="5" id="KW-0547">Nucleotide-binding</keyword>
<dbReference type="Pfam" id="PF00512">
    <property type="entry name" value="HisKA"/>
    <property type="match status" value="1"/>
</dbReference>
<keyword evidence="8" id="KW-0902">Two-component regulatory system</keyword>
<dbReference type="SMART" id="SM00387">
    <property type="entry name" value="HATPase_c"/>
    <property type="match status" value="1"/>
</dbReference>
<proteinExistence type="predicted"/>
<dbReference type="Pfam" id="PF02518">
    <property type="entry name" value="HATPase_c"/>
    <property type="match status" value="1"/>
</dbReference>
<dbReference type="GO" id="GO:0005524">
    <property type="term" value="F:ATP binding"/>
    <property type="evidence" value="ECO:0007669"/>
    <property type="project" value="UniProtKB-KW"/>
</dbReference>
<accession>A0ABY4CJB1</accession>
<dbReference type="Gene3D" id="3.30.565.10">
    <property type="entry name" value="Histidine kinase-like ATPase, C-terminal domain"/>
    <property type="match status" value="1"/>
</dbReference>
<dbReference type="InterPro" id="IPR004358">
    <property type="entry name" value="Sig_transdc_His_kin-like_C"/>
</dbReference>
<dbReference type="Pfam" id="PF14417">
    <property type="entry name" value="MEDS"/>
    <property type="match status" value="1"/>
</dbReference>
<dbReference type="InterPro" id="IPR003594">
    <property type="entry name" value="HATPase_dom"/>
</dbReference>
<evidence type="ECO:0000256" key="3">
    <source>
        <dbReference type="ARBA" id="ARBA00022553"/>
    </source>
</evidence>
<comment type="catalytic activity">
    <reaction evidence="1">
        <text>ATP + protein L-histidine = ADP + protein N-phospho-L-histidine.</text>
        <dbReference type="EC" id="2.7.13.3"/>
    </reaction>
</comment>
<evidence type="ECO:0000259" key="9">
    <source>
        <dbReference type="PROSITE" id="PS50109"/>
    </source>
</evidence>
<evidence type="ECO:0000256" key="5">
    <source>
        <dbReference type="ARBA" id="ARBA00022741"/>
    </source>
</evidence>
<dbReference type="InterPro" id="IPR036097">
    <property type="entry name" value="HisK_dim/P_sf"/>
</dbReference>
<evidence type="ECO:0000313" key="11">
    <source>
        <dbReference type="Proteomes" id="UP000830167"/>
    </source>
</evidence>
<dbReference type="SUPFAM" id="SSF55874">
    <property type="entry name" value="ATPase domain of HSP90 chaperone/DNA topoisomerase II/histidine kinase"/>
    <property type="match status" value="1"/>
</dbReference>
<keyword evidence="11" id="KW-1185">Reference proteome</keyword>
<protein>
    <recommendedName>
        <fullName evidence="2">histidine kinase</fullName>
        <ecNumber evidence="2">2.7.13.3</ecNumber>
    </recommendedName>
</protein>
<organism evidence="10 11">
    <name type="scientific">Fodinisporobacter ferrooxydans</name>
    <dbReference type="NCBI Taxonomy" id="2901836"/>
    <lineage>
        <taxon>Bacteria</taxon>
        <taxon>Bacillati</taxon>
        <taxon>Bacillota</taxon>
        <taxon>Bacilli</taxon>
        <taxon>Bacillales</taxon>
        <taxon>Alicyclobacillaceae</taxon>
        <taxon>Fodinisporobacter</taxon>
    </lineage>
</organism>
<feature type="domain" description="Histidine kinase" evidence="9">
    <location>
        <begin position="219"/>
        <end position="434"/>
    </location>
</feature>
<keyword evidence="7 10" id="KW-0067">ATP-binding</keyword>
<keyword evidence="6" id="KW-0418">Kinase</keyword>
<dbReference type="Gene3D" id="1.10.287.130">
    <property type="match status" value="1"/>
</dbReference>
<dbReference type="InterPro" id="IPR025847">
    <property type="entry name" value="MEDS_domain"/>
</dbReference>
<dbReference type="EC" id="2.7.13.3" evidence="2"/>
<reference evidence="10" key="1">
    <citation type="submission" date="2021-12" db="EMBL/GenBank/DDBJ databases">
        <title>Alicyclobacillaceae gen. nov., sp. nov., isolated from chalcocite enrichment system.</title>
        <authorList>
            <person name="Jiang Z."/>
        </authorList>
    </citation>
    <scope>NUCLEOTIDE SEQUENCE</scope>
    <source>
        <strain evidence="10">MYW30-H2</strain>
    </source>
</reference>
<dbReference type="SMART" id="SM00388">
    <property type="entry name" value="HisKA"/>
    <property type="match status" value="1"/>
</dbReference>